<keyword evidence="3" id="KW-1185">Reference proteome</keyword>
<dbReference type="OrthoDB" id="8114872at2"/>
<gene>
    <name evidence="2" type="ORF">EET67_24810</name>
</gene>
<name>A0A432UZ06_9HYPH</name>
<dbReference type="Proteomes" id="UP000281647">
    <property type="component" value="Unassembled WGS sequence"/>
</dbReference>
<evidence type="ECO:0000256" key="1">
    <source>
        <dbReference type="SAM" id="MobiDB-lite"/>
    </source>
</evidence>
<feature type="region of interest" description="Disordered" evidence="1">
    <location>
        <begin position="120"/>
        <end position="203"/>
    </location>
</feature>
<dbReference type="AlphaFoldDB" id="A0A432UZ06"/>
<proteinExistence type="predicted"/>
<accession>A0A432UZ06</accession>
<reference evidence="2 3" key="1">
    <citation type="submission" date="2018-11" db="EMBL/GenBank/DDBJ databases">
        <title>Pseudaminobacter arsenicus sp. nov., an arsenic-resistant bacterium isolated from arsenic-rich aquifers.</title>
        <authorList>
            <person name="Mu Y."/>
        </authorList>
    </citation>
    <scope>NUCLEOTIDE SEQUENCE [LARGE SCALE GENOMIC DNA]</scope>
    <source>
        <strain evidence="2 3">CB3</strain>
    </source>
</reference>
<organism evidence="2 3">
    <name type="scientific">Borborobacter arsenicus</name>
    <dbReference type="NCBI Taxonomy" id="1851146"/>
    <lineage>
        <taxon>Bacteria</taxon>
        <taxon>Pseudomonadati</taxon>
        <taxon>Pseudomonadota</taxon>
        <taxon>Alphaproteobacteria</taxon>
        <taxon>Hyphomicrobiales</taxon>
        <taxon>Phyllobacteriaceae</taxon>
        <taxon>Borborobacter</taxon>
    </lineage>
</organism>
<comment type="caution">
    <text evidence="2">The sequence shown here is derived from an EMBL/GenBank/DDBJ whole genome shotgun (WGS) entry which is preliminary data.</text>
</comment>
<protein>
    <submittedName>
        <fullName evidence="2">Uncharacterized protein</fullName>
    </submittedName>
</protein>
<sequence>MKKELDRSKASFKLDLIETANADPMVSAADLKLLAAYVAVMAWPSCKSWLVEPLGRAMTGLSHGQFWKSRARLLGDNEEKRAYLIAVRQGGKVSTYKLINPFRDEARALVEAKLEYHREVERQRKATKRTSSSVQNLEGHESDLSLHKMEGQNDACPSKKWGPVPPENGGNTPSVIPPSKKGVREEASLGSNVVPFNHPRKAS</sequence>
<dbReference type="RefSeq" id="WP_128628850.1">
    <property type="nucleotide sequence ID" value="NZ_RKST01000066.1"/>
</dbReference>
<feature type="compositionally biased region" description="Basic and acidic residues" evidence="1">
    <location>
        <begin position="138"/>
        <end position="151"/>
    </location>
</feature>
<evidence type="ECO:0000313" key="3">
    <source>
        <dbReference type="Proteomes" id="UP000281647"/>
    </source>
</evidence>
<evidence type="ECO:0000313" key="2">
    <source>
        <dbReference type="EMBL" id="RUM95174.1"/>
    </source>
</evidence>
<dbReference type="EMBL" id="RKST01000066">
    <property type="protein sequence ID" value="RUM95174.1"/>
    <property type="molecule type" value="Genomic_DNA"/>
</dbReference>